<dbReference type="Proteomes" id="UP001608902">
    <property type="component" value="Unassembled WGS sequence"/>
</dbReference>
<evidence type="ECO:0000313" key="1">
    <source>
        <dbReference type="EMBL" id="MFH4981862.1"/>
    </source>
</evidence>
<comment type="caution">
    <text evidence="1">The sequence shown here is derived from an EMBL/GenBank/DDBJ whole genome shotgun (WGS) entry which is preliminary data.</text>
</comment>
<gene>
    <name evidence="1" type="ORF">AB6A40_008571</name>
</gene>
<evidence type="ECO:0008006" key="3">
    <source>
        <dbReference type="Google" id="ProtNLM"/>
    </source>
</evidence>
<evidence type="ECO:0000313" key="2">
    <source>
        <dbReference type="Proteomes" id="UP001608902"/>
    </source>
</evidence>
<protein>
    <recommendedName>
        <fullName evidence="3">Ribosomal protein L32</fullName>
    </recommendedName>
</protein>
<dbReference type="EMBL" id="JBGFUD010008034">
    <property type="protein sequence ID" value="MFH4981862.1"/>
    <property type="molecule type" value="Genomic_DNA"/>
</dbReference>
<accession>A0ABD6EZ18</accession>
<organism evidence="1 2">
    <name type="scientific">Gnathostoma spinigerum</name>
    <dbReference type="NCBI Taxonomy" id="75299"/>
    <lineage>
        <taxon>Eukaryota</taxon>
        <taxon>Metazoa</taxon>
        <taxon>Ecdysozoa</taxon>
        <taxon>Nematoda</taxon>
        <taxon>Chromadorea</taxon>
        <taxon>Rhabditida</taxon>
        <taxon>Spirurina</taxon>
        <taxon>Gnathostomatomorpha</taxon>
        <taxon>Gnathostomatoidea</taxon>
        <taxon>Gnathostomatidae</taxon>
        <taxon>Gnathostoma</taxon>
    </lineage>
</organism>
<name>A0ABD6EZ18_9BILA</name>
<dbReference type="AlphaFoldDB" id="A0ABD6EZ18"/>
<proteinExistence type="predicted"/>
<sequence length="88" mass="9998">MLLIPLSYITNSSSRTSRRIRRGKRDKGSRVGVRIVSCFLKWRLFFLPKLKYDGADALFGRYENFVISSAHSFFSSATQTASKVSEVS</sequence>
<keyword evidence="2" id="KW-1185">Reference proteome</keyword>
<reference evidence="1 2" key="1">
    <citation type="submission" date="2024-08" db="EMBL/GenBank/DDBJ databases">
        <title>Gnathostoma spinigerum genome.</title>
        <authorList>
            <person name="Gonzalez-Bertolin B."/>
            <person name="Monzon S."/>
            <person name="Zaballos A."/>
            <person name="Jimenez P."/>
            <person name="Dekumyoy P."/>
            <person name="Varona S."/>
            <person name="Cuesta I."/>
            <person name="Sumanam S."/>
            <person name="Adisakwattana P."/>
            <person name="Gasser R.B."/>
            <person name="Hernandez-Gonzalez A."/>
            <person name="Young N.D."/>
            <person name="Perteguer M.J."/>
        </authorList>
    </citation>
    <scope>NUCLEOTIDE SEQUENCE [LARGE SCALE GENOMIC DNA]</scope>
    <source>
        <strain evidence="1">AL3</strain>
        <tissue evidence="1">Liver</tissue>
    </source>
</reference>